<reference evidence="1" key="1">
    <citation type="submission" date="2021-01" db="EMBL/GenBank/DDBJ databases">
        <authorList>
            <person name="Corre E."/>
            <person name="Pelletier E."/>
            <person name="Niang G."/>
            <person name="Scheremetjew M."/>
            <person name="Finn R."/>
            <person name="Kale V."/>
            <person name="Holt S."/>
            <person name="Cochrane G."/>
            <person name="Meng A."/>
            <person name="Brown T."/>
            <person name="Cohen L."/>
        </authorList>
    </citation>
    <scope>NUCLEOTIDE SEQUENCE</scope>
    <source>
        <strain evidence="1">NIES-2562</strain>
    </source>
</reference>
<dbReference type="EMBL" id="HBIB01008374">
    <property type="protein sequence ID" value="CAE0243044.1"/>
    <property type="molecule type" value="Transcribed_RNA"/>
</dbReference>
<evidence type="ECO:0000313" key="2">
    <source>
        <dbReference type="EMBL" id="CAE0243044.1"/>
    </source>
</evidence>
<evidence type="ECO:0000313" key="1">
    <source>
        <dbReference type="EMBL" id="CAE0243042.1"/>
    </source>
</evidence>
<protein>
    <submittedName>
        <fullName evidence="1">Uncharacterized protein</fullName>
    </submittedName>
</protein>
<organism evidence="1">
    <name type="scientific">Palpitomonas bilix</name>
    <dbReference type="NCBI Taxonomy" id="652834"/>
    <lineage>
        <taxon>Eukaryota</taxon>
        <taxon>Eukaryota incertae sedis</taxon>
    </lineage>
</organism>
<dbReference type="EMBL" id="HBIB01008372">
    <property type="protein sequence ID" value="CAE0243042.1"/>
    <property type="molecule type" value="Transcribed_RNA"/>
</dbReference>
<gene>
    <name evidence="1" type="ORF">PBIL07802_LOCUS5207</name>
    <name evidence="2" type="ORF">PBIL07802_LOCUS5209</name>
</gene>
<name>A0A7S3FZY4_9EUKA</name>
<accession>A0A7S3FZY4</accession>
<dbReference type="AlphaFoldDB" id="A0A7S3FZY4"/>
<proteinExistence type="predicted"/>
<sequence length="111" mass="12239">MLVAEKEHTLIVEMKPAERYVDYFNSGRDRWSANPFLLDGFDSVDNDMFLLTIPIAEGEGVFSVSAPIANRMGSGPVSAESGFFCTSTALFISFFSRASFLCIPSAHNFAR</sequence>